<feature type="transmembrane region" description="Helical" evidence="1">
    <location>
        <begin position="67"/>
        <end position="89"/>
    </location>
</feature>
<keyword evidence="1" id="KW-0472">Membrane</keyword>
<protein>
    <recommendedName>
        <fullName evidence="4">Component of SufBCD complex</fullName>
    </recommendedName>
</protein>
<gene>
    <name evidence="2" type="ORF">C8N32_105197</name>
</gene>
<sequence length="164" mass="18098">MDLLQFLETSSFSTPWYWAAMALMWWRAGAQVLGVPRNVIGRHPDEARARLDSALDRLRRQGAASGVWLAAGGGFAVALVGVLGFGGGLELLQALFFLLVPMWLAWLMDLSAAHLFACRMPEGRALRRALWRHRLYVQTVATVFVVLAVLWAMFAQTQASVLGA</sequence>
<feature type="transmembrane region" description="Helical" evidence="1">
    <location>
        <begin position="95"/>
        <end position="115"/>
    </location>
</feature>
<accession>A0A2T5BTU2</accession>
<evidence type="ECO:0000313" key="3">
    <source>
        <dbReference type="Proteomes" id="UP000243859"/>
    </source>
</evidence>
<dbReference type="AlphaFoldDB" id="A0A2T5BTU2"/>
<evidence type="ECO:0008006" key="4">
    <source>
        <dbReference type="Google" id="ProtNLM"/>
    </source>
</evidence>
<keyword evidence="1" id="KW-1133">Transmembrane helix</keyword>
<dbReference type="EMBL" id="QAAA01000005">
    <property type="protein sequence ID" value="PTN02824.1"/>
    <property type="molecule type" value="Genomic_DNA"/>
</dbReference>
<name>A0A2T5BTU2_9RHOB</name>
<feature type="transmembrane region" description="Helical" evidence="1">
    <location>
        <begin position="135"/>
        <end position="154"/>
    </location>
</feature>
<evidence type="ECO:0000256" key="1">
    <source>
        <dbReference type="SAM" id="Phobius"/>
    </source>
</evidence>
<keyword evidence="1" id="KW-0812">Transmembrane</keyword>
<organism evidence="2 3">
    <name type="scientific">Rhodovulum imhoffii</name>
    <dbReference type="NCBI Taxonomy" id="365340"/>
    <lineage>
        <taxon>Bacteria</taxon>
        <taxon>Pseudomonadati</taxon>
        <taxon>Pseudomonadota</taxon>
        <taxon>Alphaproteobacteria</taxon>
        <taxon>Rhodobacterales</taxon>
        <taxon>Paracoccaceae</taxon>
        <taxon>Rhodovulum</taxon>
    </lineage>
</organism>
<evidence type="ECO:0000313" key="2">
    <source>
        <dbReference type="EMBL" id="PTN02824.1"/>
    </source>
</evidence>
<comment type="caution">
    <text evidence="2">The sequence shown here is derived from an EMBL/GenBank/DDBJ whole genome shotgun (WGS) entry which is preliminary data.</text>
</comment>
<dbReference type="RefSeq" id="WP_201132390.1">
    <property type="nucleotide sequence ID" value="NZ_NHSI01000053.1"/>
</dbReference>
<dbReference type="Proteomes" id="UP000243859">
    <property type="component" value="Unassembled WGS sequence"/>
</dbReference>
<reference evidence="2 3" key="1">
    <citation type="submission" date="2018-04" db="EMBL/GenBank/DDBJ databases">
        <title>Genomic Encyclopedia of Archaeal and Bacterial Type Strains, Phase II (KMG-II): from individual species to whole genera.</title>
        <authorList>
            <person name="Goeker M."/>
        </authorList>
    </citation>
    <scope>NUCLEOTIDE SEQUENCE [LARGE SCALE GENOMIC DNA]</scope>
    <source>
        <strain evidence="2 3">DSM 18064</strain>
    </source>
</reference>
<keyword evidence="3" id="KW-1185">Reference proteome</keyword>
<proteinExistence type="predicted"/>